<dbReference type="EMBL" id="CP009507">
    <property type="protein sequence ID" value="AKB31688.1"/>
    <property type="molecule type" value="Genomic_DNA"/>
</dbReference>
<dbReference type="Proteomes" id="UP000033092">
    <property type="component" value="Chromosome"/>
</dbReference>
<protein>
    <submittedName>
        <fullName evidence="3">Type I restriction-modification system, restriction subunit R</fullName>
        <ecNumber evidence="3">3.1.21.3</ecNumber>
    </submittedName>
</protein>
<dbReference type="GO" id="GO:0003677">
    <property type="term" value="F:DNA binding"/>
    <property type="evidence" value="ECO:0007669"/>
    <property type="project" value="UniProtKB-KW"/>
</dbReference>
<evidence type="ECO:0000313" key="4">
    <source>
        <dbReference type="Proteomes" id="UP000033092"/>
    </source>
</evidence>
<evidence type="ECO:0000313" key="3">
    <source>
        <dbReference type="EMBL" id="AKB31688.1"/>
    </source>
</evidence>
<dbReference type="InterPro" id="IPR051268">
    <property type="entry name" value="Type-I_R_enzyme_R_subunit"/>
</dbReference>
<accession>A0A0E3PC27</accession>
<keyword evidence="3" id="KW-0378">Hydrolase</keyword>
<dbReference type="GO" id="GO:0005524">
    <property type="term" value="F:ATP binding"/>
    <property type="evidence" value="ECO:0007669"/>
    <property type="project" value="UniProtKB-KW"/>
</dbReference>
<dbReference type="GO" id="GO:0009307">
    <property type="term" value="P:DNA restriction-modification system"/>
    <property type="evidence" value="ECO:0007669"/>
    <property type="project" value="UniProtKB-KW"/>
</dbReference>
<organism evidence="3 4">
    <name type="scientific">Methanosarcina siciliae HI350</name>
    <dbReference type="NCBI Taxonomy" id="1434119"/>
    <lineage>
        <taxon>Archaea</taxon>
        <taxon>Methanobacteriati</taxon>
        <taxon>Methanobacteriota</taxon>
        <taxon>Stenosarchaea group</taxon>
        <taxon>Methanomicrobia</taxon>
        <taxon>Methanosarcinales</taxon>
        <taxon>Methanosarcinaceae</taxon>
        <taxon>Methanosarcina</taxon>
    </lineage>
</organism>
<gene>
    <name evidence="3" type="ORF">MSSIH_0998</name>
</gene>
<dbReference type="KEGG" id="msz:MSSIH_0998"/>
<dbReference type="AlphaFoldDB" id="A0A0E3PC27"/>
<dbReference type="PANTHER" id="PTHR30195">
    <property type="entry name" value="TYPE I SITE-SPECIFIC DEOXYRIBONUCLEASE PROTEIN SUBUNIT M AND R"/>
    <property type="match status" value="1"/>
</dbReference>
<reference evidence="3 4" key="1">
    <citation type="submission" date="2014-07" db="EMBL/GenBank/DDBJ databases">
        <title>Methanogenic archaea and the global carbon cycle.</title>
        <authorList>
            <person name="Henriksen J.R."/>
            <person name="Luke J."/>
            <person name="Reinhart S."/>
            <person name="Benedict M.N."/>
            <person name="Youngblut N.D."/>
            <person name="Metcalf M.E."/>
            <person name="Whitaker R.J."/>
            <person name="Metcalf W.W."/>
        </authorList>
    </citation>
    <scope>NUCLEOTIDE SEQUENCE [LARGE SCALE GENOMIC DNA]</scope>
    <source>
        <strain evidence="3 4">HI350</strain>
    </source>
</reference>
<keyword evidence="1" id="KW-0680">Restriction system</keyword>
<dbReference type="GO" id="GO:0009035">
    <property type="term" value="F:type I site-specific deoxyribonuclease activity"/>
    <property type="evidence" value="ECO:0007669"/>
    <property type="project" value="UniProtKB-EC"/>
</dbReference>
<evidence type="ECO:0000259" key="2">
    <source>
        <dbReference type="Pfam" id="PF11867"/>
    </source>
</evidence>
<dbReference type="EC" id="3.1.21.3" evidence="3"/>
<dbReference type="InterPro" id="IPR021810">
    <property type="entry name" value="T1RH-like_C"/>
</dbReference>
<proteinExistence type="predicted"/>
<dbReference type="PANTHER" id="PTHR30195:SF15">
    <property type="entry name" value="TYPE I RESTRICTION ENZYME HINDI ENDONUCLEASE SUBUNIT"/>
    <property type="match status" value="1"/>
</dbReference>
<dbReference type="Pfam" id="PF11867">
    <property type="entry name" value="T1RH-like_C"/>
    <property type="match status" value="1"/>
</dbReference>
<feature type="domain" description="Type I restriction enzyme HindI endonuclease subunit-like C-terminal" evidence="2">
    <location>
        <begin position="61"/>
        <end position="136"/>
    </location>
</feature>
<sequence>MLRAESQDIVHNTRTFHSMLADGADMEYKGKDGETVYDKVWLLDFAKPLENEFLVVNQPTIVEDGNYRRPDISILSEDFLAEVRDLPQKNLAYEVLKKLLYDEIRTRSRRNLIQGKSFAEMLEQAINGYKNRGIDTI</sequence>
<evidence type="ECO:0000256" key="1">
    <source>
        <dbReference type="ARBA" id="ARBA00022747"/>
    </source>
</evidence>
<dbReference type="PATRIC" id="fig|1434119.4.peg.1261"/>
<name>A0A0E3PC27_9EURY</name>
<dbReference type="HOGENOM" id="CLU_1860737_0_0_2"/>